<feature type="domain" description="Multidrug resistance protein MdtA-like barrel-sandwich hybrid" evidence="4">
    <location>
        <begin position="33"/>
        <end position="166"/>
    </location>
</feature>
<evidence type="ECO:0000259" key="5">
    <source>
        <dbReference type="Pfam" id="PF25954"/>
    </source>
</evidence>
<dbReference type="Gene3D" id="1.10.287.470">
    <property type="entry name" value="Helix hairpin bin"/>
    <property type="match status" value="1"/>
</dbReference>
<sequence>MNKTIIALAGLLTVTTAQATDLIGHVQGLNRHSVVAQVNGVIEIANLEVGDRVQQAQTLAQIKSNDFQFSVDKAKANVALAEADLTLRKATYQRYLALSQKNSLSVGELDSARAAFLSAKASVDIAKIEYQQCLQDLADTQVLAQLSGYITNKPTQIGAWVNEGELLYEITNIDKVTLSFMASEYDLDDFSVQQPVVVWSESNPDLKLAAQVQRIGVEMHSQTQTYPILVEIENHGALFKPGMSVYVSTDTSLLKSDKLKMSEAK</sequence>
<gene>
    <name evidence="6" type="ORF">DZ860_09120</name>
</gene>
<organism evidence="6 7">
    <name type="scientific">Vibrio sinensis</name>
    <dbReference type="NCBI Taxonomy" id="2302434"/>
    <lineage>
        <taxon>Bacteria</taxon>
        <taxon>Pseudomonadati</taxon>
        <taxon>Pseudomonadota</taxon>
        <taxon>Gammaproteobacteria</taxon>
        <taxon>Vibrionales</taxon>
        <taxon>Vibrionaceae</taxon>
        <taxon>Vibrio</taxon>
    </lineage>
</organism>
<evidence type="ECO:0000313" key="7">
    <source>
        <dbReference type="Proteomes" id="UP000273252"/>
    </source>
</evidence>
<dbReference type="InterPro" id="IPR006143">
    <property type="entry name" value="RND_pump_MFP"/>
</dbReference>
<comment type="similarity">
    <text evidence="1">Belongs to the membrane fusion protein (MFP) (TC 8.A.1) family.</text>
</comment>
<dbReference type="AlphaFoldDB" id="A0A3A6QLA2"/>
<dbReference type="EMBL" id="QVMU01000006">
    <property type="protein sequence ID" value="RJX71978.1"/>
    <property type="molecule type" value="Genomic_DNA"/>
</dbReference>
<dbReference type="SUPFAM" id="SSF111369">
    <property type="entry name" value="HlyD-like secretion proteins"/>
    <property type="match status" value="1"/>
</dbReference>
<dbReference type="GO" id="GO:1990281">
    <property type="term" value="C:efflux pump complex"/>
    <property type="evidence" value="ECO:0007669"/>
    <property type="project" value="TreeGrafter"/>
</dbReference>
<dbReference type="InterPro" id="IPR058625">
    <property type="entry name" value="MdtA-like_BSH"/>
</dbReference>
<dbReference type="OrthoDB" id="9800613at2"/>
<accession>A0A3A6QLA2</accession>
<dbReference type="GO" id="GO:0015562">
    <property type="term" value="F:efflux transmembrane transporter activity"/>
    <property type="evidence" value="ECO:0007669"/>
    <property type="project" value="TreeGrafter"/>
</dbReference>
<name>A0A3A6QLA2_9VIBR</name>
<dbReference type="NCBIfam" id="TIGR01730">
    <property type="entry name" value="RND_mfp"/>
    <property type="match status" value="1"/>
</dbReference>
<keyword evidence="7" id="KW-1185">Reference proteome</keyword>
<evidence type="ECO:0000256" key="1">
    <source>
        <dbReference type="ARBA" id="ARBA00009477"/>
    </source>
</evidence>
<evidence type="ECO:0000259" key="4">
    <source>
        <dbReference type="Pfam" id="PF25917"/>
    </source>
</evidence>
<dbReference type="Gene3D" id="2.40.30.170">
    <property type="match status" value="1"/>
</dbReference>
<dbReference type="InterPro" id="IPR058792">
    <property type="entry name" value="Beta-barrel_RND_2"/>
</dbReference>
<dbReference type="Pfam" id="PF25954">
    <property type="entry name" value="Beta-barrel_RND_2"/>
    <property type="match status" value="1"/>
</dbReference>
<dbReference type="Pfam" id="PF25876">
    <property type="entry name" value="HH_MFP_RND"/>
    <property type="match status" value="1"/>
</dbReference>
<dbReference type="RefSeq" id="WP_120030625.1">
    <property type="nucleotide sequence ID" value="NZ_QVMU01000006.1"/>
</dbReference>
<feature type="domain" description="CusB-like beta-barrel" evidence="5">
    <location>
        <begin position="182"/>
        <end position="250"/>
    </location>
</feature>
<feature type="chain" id="PRO_5017322107" evidence="2">
    <location>
        <begin position="20"/>
        <end position="265"/>
    </location>
</feature>
<keyword evidence="2" id="KW-0732">Signal</keyword>
<dbReference type="Gene3D" id="2.40.50.100">
    <property type="match status" value="1"/>
</dbReference>
<reference evidence="6 7" key="1">
    <citation type="submission" date="2018-08" db="EMBL/GenBank/DDBJ databases">
        <title>Vibrio isolated from the Eastern China Marginal Seas.</title>
        <authorList>
            <person name="Li Y."/>
        </authorList>
    </citation>
    <scope>NUCLEOTIDE SEQUENCE [LARGE SCALE GENOMIC DNA]</scope>
    <source>
        <strain evidence="6 7">BEI233</strain>
    </source>
</reference>
<dbReference type="InterPro" id="IPR058624">
    <property type="entry name" value="MdtA-like_HH"/>
</dbReference>
<protein>
    <submittedName>
        <fullName evidence="6">Efflux RND transporter periplasmic adaptor subunit</fullName>
    </submittedName>
</protein>
<evidence type="ECO:0000313" key="6">
    <source>
        <dbReference type="EMBL" id="RJX71978.1"/>
    </source>
</evidence>
<dbReference type="Proteomes" id="UP000273252">
    <property type="component" value="Unassembled WGS sequence"/>
</dbReference>
<comment type="caution">
    <text evidence="6">The sequence shown here is derived from an EMBL/GenBank/DDBJ whole genome shotgun (WGS) entry which is preliminary data.</text>
</comment>
<dbReference type="PANTHER" id="PTHR30469">
    <property type="entry name" value="MULTIDRUG RESISTANCE PROTEIN MDTA"/>
    <property type="match status" value="1"/>
</dbReference>
<dbReference type="Pfam" id="PF25917">
    <property type="entry name" value="BSH_RND"/>
    <property type="match status" value="1"/>
</dbReference>
<evidence type="ECO:0000259" key="3">
    <source>
        <dbReference type="Pfam" id="PF25876"/>
    </source>
</evidence>
<feature type="domain" description="Multidrug resistance protein MdtA-like alpha-helical hairpin" evidence="3">
    <location>
        <begin position="72"/>
        <end position="129"/>
    </location>
</feature>
<feature type="signal peptide" evidence="2">
    <location>
        <begin position="1"/>
        <end position="19"/>
    </location>
</feature>
<proteinExistence type="inferred from homology"/>
<evidence type="ECO:0000256" key="2">
    <source>
        <dbReference type="SAM" id="SignalP"/>
    </source>
</evidence>